<dbReference type="EMBL" id="JACJHR010000009">
    <property type="protein sequence ID" value="MBB2499318.1"/>
    <property type="molecule type" value="Genomic_DNA"/>
</dbReference>
<organism evidence="3 4">
    <name type="scientific">Amycolatopsis echigonensis</name>
    <dbReference type="NCBI Taxonomy" id="2576905"/>
    <lineage>
        <taxon>Bacteria</taxon>
        <taxon>Bacillati</taxon>
        <taxon>Actinomycetota</taxon>
        <taxon>Actinomycetes</taxon>
        <taxon>Pseudonocardiales</taxon>
        <taxon>Pseudonocardiaceae</taxon>
        <taxon>Amycolatopsis</taxon>
    </lineage>
</organism>
<dbReference type="InterPro" id="IPR036661">
    <property type="entry name" value="Luciferase-like_sf"/>
</dbReference>
<dbReference type="Pfam" id="PF00296">
    <property type="entry name" value="Bac_luciferase"/>
    <property type="match status" value="1"/>
</dbReference>
<sequence>MRLSILDASPIAEGSSPAEALQQSGKLASLGDDIGYSRYWVTELHGSRMQAGSTPEVAIARIAASTQRIRVGSGAILLNHRSTYRTAETFGLLHAMFPGRIDLGMGRATAGPVIDAALQIDPGRPGPARDHEGQVGEVLAWLDNGFPPEHPFSSVAVMSGIEGRPEAWVLGSTPSSAQVAARLGLRYAFAGFLNPAQAGPALQIYREMFRPSAAPSATPEPHSLLALNVACAETGIEARRLRASAELVYREAARGRRLPAVPLADIAVRELGLPPETGYPGTLVSPTL</sequence>
<gene>
    <name evidence="3" type="ORF">H5411_09250</name>
</gene>
<accession>A0A8E1VW14</accession>
<dbReference type="AlphaFoldDB" id="A0A8E1VW14"/>
<dbReference type="SUPFAM" id="SSF51679">
    <property type="entry name" value="Bacterial luciferase-like"/>
    <property type="match status" value="1"/>
</dbReference>
<dbReference type="Proteomes" id="UP000550260">
    <property type="component" value="Unassembled WGS sequence"/>
</dbReference>
<dbReference type="InterPro" id="IPR011251">
    <property type="entry name" value="Luciferase-like_dom"/>
</dbReference>
<dbReference type="PANTHER" id="PTHR30137:SF6">
    <property type="entry name" value="LUCIFERASE-LIKE MONOOXYGENASE"/>
    <property type="match status" value="1"/>
</dbReference>
<name>A0A8E1VW14_9PSEU</name>
<dbReference type="CDD" id="cd00347">
    <property type="entry name" value="Flavin_utilizing_monoxygenases"/>
    <property type="match status" value="1"/>
</dbReference>
<comment type="caution">
    <text evidence="3">The sequence shown here is derived from an EMBL/GenBank/DDBJ whole genome shotgun (WGS) entry which is preliminary data.</text>
</comment>
<evidence type="ECO:0000313" key="4">
    <source>
        <dbReference type="Proteomes" id="UP000550260"/>
    </source>
</evidence>
<dbReference type="InterPro" id="IPR019949">
    <property type="entry name" value="CmoO-like"/>
</dbReference>
<reference evidence="3 4" key="1">
    <citation type="submission" date="2020-08" db="EMBL/GenBank/DDBJ databases">
        <title>Amycolatopsis echigonensis JCM 21831.</title>
        <authorList>
            <person name="Tedsree N."/>
            <person name="Kuncharoen N."/>
            <person name="Likhitwitayawuid K."/>
            <person name="Tanasupawat S."/>
        </authorList>
    </citation>
    <scope>NUCLEOTIDE SEQUENCE [LARGE SCALE GENOMIC DNA]</scope>
    <source>
        <strain evidence="3 4">JCM 21831</strain>
    </source>
</reference>
<evidence type="ECO:0000259" key="2">
    <source>
        <dbReference type="Pfam" id="PF00296"/>
    </source>
</evidence>
<dbReference type="EC" id="1.-.-.-" evidence="3"/>
<dbReference type="GO" id="GO:0005829">
    <property type="term" value="C:cytosol"/>
    <property type="evidence" value="ECO:0007669"/>
    <property type="project" value="TreeGrafter"/>
</dbReference>
<feature type="non-terminal residue" evidence="3">
    <location>
        <position position="288"/>
    </location>
</feature>
<dbReference type="Gene3D" id="3.20.20.30">
    <property type="entry name" value="Luciferase-like domain"/>
    <property type="match status" value="1"/>
</dbReference>
<keyword evidence="3" id="KW-0560">Oxidoreductase</keyword>
<dbReference type="PANTHER" id="PTHR30137">
    <property type="entry name" value="LUCIFERASE-LIKE MONOOXYGENASE"/>
    <property type="match status" value="1"/>
</dbReference>
<evidence type="ECO:0000256" key="1">
    <source>
        <dbReference type="ARBA" id="ARBA00007789"/>
    </source>
</evidence>
<evidence type="ECO:0000313" key="3">
    <source>
        <dbReference type="EMBL" id="MBB2499318.1"/>
    </source>
</evidence>
<dbReference type="NCBIfam" id="TIGR03558">
    <property type="entry name" value="oxido_grp_1"/>
    <property type="match status" value="1"/>
</dbReference>
<dbReference type="GO" id="GO:0016705">
    <property type="term" value="F:oxidoreductase activity, acting on paired donors, with incorporation or reduction of molecular oxygen"/>
    <property type="evidence" value="ECO:0007669"/>
    <property type="project" value="InterPro"/>
</dbReference>
<protein>
    <submittedName>
        <fullName evidence="3">MsnO8 family LLM class oxidoreductase</fullName>
        <ecNumber evidence="3">1.-.-.-</ecNumber>
    </submittedName>
</protein>
<proteinExistence type="predicted"/>
<dbReference type="RefSeq" id="WP_183123563.1">
    <property type="nucleotide sequence ID" value="NZ_JACJHR010000009.1"/>
</dbReference>
<comment type="similarity">
    <text evidence="1">To bacterial alkanal monooxygenase alpha and beta chains.</text>
</comment>
<feature type="domain" description="Luciferase-like" evidence="2">
    <location>
        <begin position="1"/>
        <end position="246"/>
    </location>
</feature>
<dbReference type="InterPro" id="IPR050766">
    <property type="entry name" value="Bact_Lucif_Oxidored"/>
</dbReference>